<protein>
    <recommendedName>
        <fullName evidence="4">Retropepsins domain-containing protein</fullName>
    </recommendedName>
</protein>
<proteinExistence type="predicted"/>
<evidence type="ECO:0000313" key="2">
    <source>
        <dbReference type="EMBL" id="RDX58566.1"/>
    </source>
</evidence>
<dbReference type="PANTHER" id="PTHR33067:SF31">
    <property type="entry name" value="RNA-DIRECTED DNA POLYMERASE"/>
    <property type="match status" value="1"/>
</dbReference>
<feature type="compositionally biased region" description="Polar residues" evidence="1">
    <location>
        <begin position="1"/>
        <end position="12"/>
    </location>
</feature>
<evidence type="ECO:0000256" key="1">
    <source>
        <dbReference type="SAM" id="MobiDB-lite"/>
    </source>
</evidence>
<dbReference type="PANTHER" id="PTHR33067">
    <property type="entry name" value="RNA-DIRECTED DNA POLYMERASE-RELATED"/>
    <property type="match status" value="1"/>
</dbReference>
<name>A0A371E1B2_MUCPR</name>
<dbReference type="EMBL" id="QJKJ01017359">
    <property type="protein sequence ID" value="RDX58566.1"/>
    <property type="molecule type" value="Genomic_DNA"/>
</dbReference>
<keyword evidence="3" id="KW-1185">Reference proteome</keyword>
<dbReference type="Proteomes" id="UP000257109">
    <property type="component" value="Unassembled WGS sequence"/>
</dbReference>
<organism evidence="2 3">
    <name type="scientific">Mucuna pruriens</name>
    <name type="common">Velvet bean</name>
    <name type="synonym">Dolichos pruriens</name>
    <dbReference type="NCBI Taxonomy" id="157652"/>
    <lineage>
        <taxon>Eukaryota</taxon>
        <taxon>Viridiplantae</taxon>
        <taxon>Streptophyta</taxon>
        <taxon>Embryophyta</taxon>
        <taxon>Tracheophyta</taxon>
        <taxon>Spermatophyta</taxon>
        <taxon>Magnoliopsida</taxon>
        <taxon>eudicotyledons</taxon>
        <taxon>Gunneridae</taxon>
        <taxon>Pentapetalae</taxon>
        <taxon>rosids</taxon>
        <taxon>fabids</taxon>
        <taxon>Fabales</taxon>
        <taxon>Fabaceae</taxon>
        <taxon>Papilionoideae</taxon>
        <taxon>50 kb inversion clade</taxon>
        <taxon>NPAAA clade</taxon>
        <taxon>indigoferoid/millettioid clade</taxon>
        <taxon>Phaseoleae</taxon>
        <taxon>Mucuna</taxon>
    </lineage>
</organism>
<gene>
    <name evidence="2" type="ORF">CR513_62108</name>
</gene>
<dbReference type="OrthoDB" id="1744547at2759"/>
<feature type="region of interest" description="Disordered" evidence="1">
    <location>
        <begin position="1"/>
        <end position="23"/>
    </location>
</feature>
<evidence type="ECO:0000313" key="3">
    <source>
        <dbReference type="Proteomes" id="UP000257109"/>
    </source>
</evidence>
<evidence type="ECO:0008006" key="4">
    <source>
        <dbReference type="Google" id="ProtNLM"/>
    </source>
</evidence>
<feature type="non-terminal residue" evidence="2">
    <location>
        <position position="1"/>
    </location>
</feature>
<sequence length="202" mass="22293">MSQTFARTTSEPGTKAKGKEVASPKDKALIKEIIVDVTNKGKDILTPEKSKLDPREEVKLIILSNGKEIAPQKDKALIKEIIVDITSKGKDVLTPEKCNKKKLDGVKVVNLTKECSTVVLKKFPHKLKDSRCFTISCTMGNSYSEKALCDLGASINLLANRSITHPLIIAKDVWVKVGEFIFPTSFVILNMEEEDEVPIILG</sequence>
<comment type="caution">
    <text evidence="2">The sequence shown here is derived from an EMBL/GenBank/DDBJ whole genome shotgun (WGS) entry which is preliminary data.</text>
</comment>
<reference evidence="2" key="1">
    <citation type="submission" date="2018-05" db="EMBL/GenBank/DDBJ databases">
        <title>Draft genome of Mucuna pruriens seed.</title>
        <authorList>
            <person name="Nnadi N.E."/>
            <person name="Vos R."/>
            <person name="Hasami M.H."/>
            <person name="Devisetty U.K."/>
            <person name="Aguiy J.C."/>
        </authorList>
    </citation>
    <scope>NUCLEOTIDE SEQUENCE [LARGE SCALE GENOMIC DNA]</scope>
    <source>
        <strain evidence="2">JCA_2017</strain>
    </source>
</reference>
<accession>A0A371E1B2</accession>
<dbReference type="AlphaFoldDB" id="A0A371E1B2"/>